<evidence type="ECO:0000313" key="2">
    <source>
        <dbReference type="EMBL" id="EPJ42914.1"/>
    </source>
</evidence>
<reference evidence="2 3" key="1">
    <citation type="submission" date="2013-02" db="EMBL/GenBank/DDBJ databases">
        <title>Draft Genome Sequence of Streptomyces afghaniensis, Which Produces Compounds of the Julimycin B-Complex.</title>
        <authorList>
            <person name="Gruening B.A."/>
            <person name="Praeg A."/>
            <person name="Erxleben A."/>
            <person name="Guenther S."/>
            <person name="Fiedler H.-P."/>
            <person name="Goodfellow M."/>
            <person name="Mueller M."/>
        </authorList>
    </citation>
    <scope>NUCLEOTIDE SEQUENCE [LARGE SCALE GENOMIC DNA]</scope>
    <source>
        <strain evidence="2 3">772</strain>
    </source>
</reference>
<protein>
    <submittedName>
        <fullName evidence="2">Putative L-asparagine permease</fullName>
    </submittedName>
</protein>
<comment type="caution">
    <text evidence="2">The sequence shown here is derived from an EMBL/GenBank/DDBJ whole genome shotgun (WGS) entry which is preliminary data.</text>
</comment>
<evidence type="ECO:0000256" key="1">
    <source>
        <dbReference type="SAM" id="Phobius"/>
    </source>
</evidence>
<keyword evidence="1" id="KW-0472">Membrane</keyword>
<dbReference type="EMBL" id="AOPY01000222">
    <property type="protein sequence ID" value="EPJ42914.1"/>
    <property type="molecule type" value="Genomic_DNA"/>
</dbReference>
<dbReference type="HOGENOM" id="CLU_3173492_0_0_11"/>
<dbReference type="AlphaFoldDB" id="S4NWD4"/>
<proteinExistence type="predicted"/>
<feature type="transmembrane region" description="Helical" evidence="1">
    <location>
        <begin position="12"/>
        <end position="30"/>
    </location>
</feature>
<dbReference type="Proteomes" id="UP000015001">
    <property type="component" value="Unassembled WGS sequence"/>
</dbReference>
<dbReference type="PATRIC" id="fig|1283301.3.peg.30"/>
<keyword evidence="1" id="KW-0812">Transmembrane</keyword>
<keyword evidence="3" id="KW-1185">Reference proteome</keyword>
<organism evidence="2 3">
    <name type="scientific">Streptomyces afghaniensis 772</name>
    <dbReference type="NCBI Taxonomy" id="1283301"/>
    <lineage>
        <taxon>Bacteria</taxon>
        <taxon>Bacillati</taxon>
        <taxon>Actinomycetota</taxon>
        <taxon>Actinomycetes</taxon>
        <taxon>Kitasatosporales</taxon>
        <taxon>Streptomycetaceae</taxon>
        <taxon>Streptomyces</taxon>
    </lineage>
</organism>
<keyword evidence="1" id="KW-1133">Transmembrane helix</keyword>
<name>S4NWD4_9ACTN</name>
<sequence length="47" mass="5355">MMWNDPEVGRKTLLLIPLIAAMLVAGWFGIRRRVSQTADQELSQLTK</sequence>
<evidence type="ECO:0000313" key="3">
    <source>
        <dbReference type="Proteomes" id="UP000015001"/>
    </source>
</evidence>
<accession>S4NWD4</accession>
<gene>
    <name evidence="2" type="ORF">STAFG_0030</name>
</gene>